<reference evidence="2" key="1">
    <citation type="journal article" date="2019" name="Int. J. Syst. Evol. Microbiol.">
        <title>The Global Catalogue of Microorganisms (GCM) 10K type strain sequencing project: providing services to taxonomists for standard genome sequencing and annotation.</title>
        <authorList>
            <consortium name="The Broad Institute Genomics Platform"/>
            <consortium name="The Broad Institute Genome Sequencing Center for Infectious Disease"/>
            <person name="Wu L."/>
            <person name="Ma J."/>
        </authorList>
    </citation>
    <scope>NUCLEOTIDE SEQUENCE [LARGE SCALE GENOMIC DNA]</scope>
    <source>
        <strain evidence="2">CGMCC 1.16225</strain>
    </source>
</reference>
<organism evidence="1 2">
    <name type="scientific">Mesorhizobium newzealandense</name>
    <dbReference type="NCBI Taxonomy" id="1300302"/>
    <lineage>
        <taxon>Bacteria</taxon>
        <taxon>Pseudomonadati</taxon>
        <taxon>Pseudomonadota</taxon>
        <taxon>Alphaproteobacteria</taxon>
        <taxon>Hyphomicrobiales</taxon>
        <taxon>Phyllobacteriaceae</taxon>
        <taxon>Mesorhizobium</taxon>
    </lineage>
</organism>
<evidence type="ECO:0000313" key="2">
    <source>
        <dbReference type="Proteomes" id="UP001597405"/>
    </source>
</evidence>
<accession>A0ABW4U8Z9</accession>
<proteinExistence type="predicted"/>
<gene>
    <name evidence="1" type="ORF">ACFSOZ_11640</name>
</gene>
<comment type="caution">
    <text evidence="1">The sequence shown here is derived from an EMBL/GenBank/DDBJ whole genome shotgun (WGS) entry which is preliminary data.</text>
</comment>
<keyword evidence="2" id="KW-1185">Reference proteome</keyword>
<protein>
    <submittedName>
        <fullName evidence="1">Uncharacterized protein</fullName>
    </submittedName>
</protein>
<dbReference type="Proteomes" id="UP001597405">
    <property type="component" value="Unassembled WGS sequence"/>
</dbReference>
<dbReference type="EMBL" id="JBHUGZ010000007">
    <property type="protein sequence ID" value="MFD1983319.1"/>
    <property type="molecule type" value="Genomic_DNA"/>
</dbReference>
<evidence type="ECO:0000313" key="1">
    <source>
        <dbReference type="EMBL" id="MFD1983319.1"/>
    </source>
</evidence>
<name>A0ABW4U8Z9_9HYPH</name>
<sequence length="169" mass="18986">MAGDFQLFPRPGSWLGTGFYLFYRAPGRAAEWARTVADRRRKKVPGIAPAVIECEVDLADTINLLDDSDGHWEALKRLAAGAIGTPRQLGPWSMVFDPSNPELFRNYDDNDLVNAYVDILSQQRPVSSIMAAFIEGAPLFQTSWLYDHSHLCISVLTKDAIRSRKLFEL</sequence>
<dbReference type="RefSeq" id="WP_379097506.1">
    <property type="nucleotide sequence ID" value="NZ_JBHUGZ010000007.1"/>
</dbReference>